<proteinExistence type="inferred from homology"/>
<dbReference type="InterPro" id="IPR036291">
    <property type="entry name" value="NAD(P)-bd_dom_sf"/>
</dbReference>
<protein>
    <submittedName>
        <fullName evidence="3">Uncharacterized protein</fullName>
    </submittedName>
</protein>
<evidence type="ECO:0000313" key="3">
    <source>
        <dbReference type="EMBL" id="KIP05532.1"/>
    </source>
</evidence>
<sequence length="251" mass="26998">MSLPLAGKVAVVTGSSRNIGAAIAKRLADDGAHVVVNYNGSKDAADELVQNIEEEGNGKAVAIQGDVSSLEDGRRLIEQAVEHYGRLDILVLNAGLMHNLPLDAITENHFDEHFNINVKVPLFMVKAASKHLQAGGRVFFFSSSTTRFSGVPPSYLVYTATKGAIEQMTRVLAKDLGARGITVNAIGPGPVDTDLFRNGKSEQLISFFANLHPQKRIPQTEEIAPIVAFLSRDEAGWINGQTIFVNGGYSV</sequence>
<dbReference type="PRINTS" id="PR00080">
    <property type="entry name" value="SDRFAMILY"/>
</dbReference>
<keyword evidence="2" id="KW-0560">Oxidoreductase</keyword>
<reference evidence="3 4" key="1">
    <citation type="journal article" date="2014" name="PLoS Genet.">
        <title>Analysis of the Phlebiopsis gigantea genome, transcriptome and secretome provides insight into its pioneer colonization strategies of wood.</title>
        <authorList>
            <person name="Hori C."/>
            <person name="Ishida T."/>
            <person name="Igarashi K."/>
            <person name="Samejima M."/>
            <person name="Suzuki H."/>
            <person name="Master E."/>
            <person name="Ferreira P."/>
            <person name="Ruiz-Duenas F.J."/>
            <person name="Held B."/>
            <person name="Canessa P."/>
            <person name="Larrondo L.F."/>
            <person name="Schmoll M."/>
            <person name="Druzhinina I.S."/>
            <person name="Kubicek C.P."/>
            <person name="Gaskell J.A."/>
            <person name="Kersten P."/>
            <person name="St John F."/>
            <person name="Glasner J."/>
            <person name="Sabat G."/>
            <person name="Splinter BonDurant S."/>
            <person name="Syed K."/>
            <person name="Yadav J."/>
            <person name="Mgbeahuruike A.C."/>
            <person name="Kovalchuk A."/>
            <person name="Asiegbu F.O."/>
            <person name="Lackner G."/>
            <person name="Hoffmeister D."/>
            <person name="Rencoret J."/>
            <person name="Gutierrez A."/>
            <person name="Sun H."/>
            <person name="Lindquist E."/>
            <person name="Barry K."/>
            <person name="Riley R."/>
            <person name="Grigoriev I.V."/>
            <person name="Henrissat B."/>
            <person name="Kues U."/>
            <person name="Berka R.M."/>
            <person name="Martinez A.T."/>
            <person name="Covert S.F."/>
            <person name="Blanchette R.A."/>
            <person name="Cullen D."/>
        </authorList>
    </citation>
    <scope>NUCLEOTIDE SEQUENCE [LARGE SCALE GENOMIC DNA]</scope>
    <source>
        <strain evidence="3 4">11061_1 CR5-6</strain>
    </source>
</reference>
<dbReference type="HOGENOM" id="CLU_010194_1_3_1"/>
<evidence type="ECO:0000313" key="4">
    <source>
        <dbReference type="Proteomes" id="UP000053257"/>
    </source>
</evidence>
<dbReference type="Gene3D" id="3.40.50.720">
    <property type="entry name" value="NAD(P)-binding Rossmann-like Domain"/>
    <property type="match status" value="1"/>
</dbReference>
<name>A0A0C3S5C8_PHLG1</name>
<dbReference type="SUPFAM" id="SSF51735">
    <property type="entry name" value="NAD(P)-binding Rossmann-fold domains"/>
    <property type="match status" value="1"/>
</dbReference>
<dbReference type="CDD" id="cd05362">
    <property type="entry name" value="THN_reductase-like_SDR_c"/>
    <property type="match status" value="1"/>
</dbReference>
<dbReference type="PANTHER" id="PTHR48107:SF7">
    <property type="entry name" value="RE15974P"/>
    <property type="match status" value="1"/>
</dbReference>
<dbReference type="PRINTS" id="PR00081">
    <property type="entry name" value="GDHRDH"/>
</dbReference>
<dbReference type="GO" id="GO:0016614">
    <property type="term" value="F:oxidoreductase activity, acting on CH-OH group of donors"/>
    <property type="evidence" value="ECO:0007669"/>
    <property type="project" value="UniProtKB-ARBA"/>
</dbReference>
<dbReference type="PANTHER" id="PTHR48107">
    <property type="entry name" value="NADPH-DEPENDENT ALDEHYDE REDUCTASE-LIKE PROTEIN, CHLOROPLASTIC-RELATED"/>
    <property type="match status" value="1"/>
</dbReference>
<dbReference type="EMBL" id="KN840541">
    <property type="protein sequence ID" value="KIP05532.1"/>
    <property type="molecule type" value="Genomic_DNA"/>
</dbReference>
<evidence type="ECO:0000256" key="1">
    <source>
        <dbReference type="ARBA" id="ARBA00006484"/>
    </source>
</evidence>
<dbReference type="FunFam" id="3.40.50.720:FF:000084">
    <property type="entry name" value="Short-chain dehydrogenase reductase"/>
    <property type="match status" value="1"/>
</dbReference>
<dbReference type="Pfam" id="PF13561">
    <property type="entry name" value="adh_short_C2"/>
    <property type="match status" value="1"/>
</dbReference>
<dbReference type="InterPro" id="IPR002347">
    <property type="entry name" value="SDR_fam"/>
</dbReference>
<dbReference type="Proteomes" id="UP000053257">
    <property type="component" value="Unassembled WGS sequence"/>
</dbReference>
<accession>A0A0C3S5C8</accession>
<dbReference type="OrthoDB" id="5327538at2759"/>
<evidence type="ECO:0000256" key="2">
    <source>
        <dbReference type="ARBA" id="ARBA00023002"/>
    </source>
</evidence>
<organism evidence="3 4">
    <name type="scientific">Phlebiopsis gigantea (strain 11061_1 CR5-6)</name>
    <name type="common">White-rot fungus</name>
    <name type="synonym">Peniophora gigantea</name>
    <dbReference type="NCBI Taxonomy" id="745531"/>
    <lineage>
        <taxon>Eukaryota</taxon>
        <taxon>Fungi</taxon>
        <taxon>Dikarya</taxon>
        <taxon>Basidiomycota</taxon>
        <taxon>Agaricomycotina</taxon>
        <taxon>Agaricomycetes</taxon>
        <taxon>Polyporales</taxon>
        <taxon>Phanerochaetaceae</taxon>
        <taxon>Phlebiopsis</taxon>
    </lineage>
</organism>
<dbReference type="AlphaFoldDB" id="A0A0C3S5C8"/>
<dbReference type="STRING" id="745531.A0A0C3S5C8"/>
<gene>
    <name evidence="3" type="ORF">PHLGIDRAFT_119761</name>
</gene>
<comment type="similarity">
    <text evidence="1">Belongs to the short-chain dehydrogenases/reductases (SDR) family.</text>
</comment>
<keyword evidence="4" id="KW-1185">Reference proteome</keyword>